<gene>
    <name evidence="5" type="ORF">NJ75_01129</name>
</gene>
<dbReference type="Gene3D" id="3.40.50.150">
    <property type="entry name" value="Vaccinia Virus protein VP39"/>
    <property type="match status" value="1"/>
</dbReference>
<dbReference type="CDD" id="cd02440">
    <property type="entry name" value="AdoMet_MTases"/>
    <property type="match status" value="1"/>
</dbReference>
<proteinExistence type="predicted"/>
<dbReference type="InterPro" id="IPR013217">
    <property type="entry name" value="Methyltransf_12"/>
</dbReference>
<dbReference type="AlphaFoldDB" id="A0A0B9AGL3"/>
<protein>
    <submittedName>
        <fullName evidence="5">Methyltransferase domain protein</fullName>
    </submittedName>
</protein>
<evidence type="ECO:0000256" key="2">
    <source>
        <dbReference type="ARBA" id="ARBA00022679"/>
    </source>
</evidence>
<keyword evidence="1 5" id="KW-0489">Methyltransferase</keyword>
<comment type="caution">
    <text evidence="5">The sequence shown here is derived from an EMBL/GenBank/DDBJ whole genome shotgun (WGS) entry which is preliminary data.</text>
</comment>
<dbReference type="PANTHER" id="PTHR43464:SF19">
    <property type="entry name" value="UBIQUINONE BIOSYNTHESIS O-METHYLTRANSFERASE, MITOCHONDRIAL"/>
    <property type="match status" value="1"/>
</dbReference>
<reference evidence="5 6" key="1">
    <citation type="submission" date="2014-10" db="EMBL/GenBank/DDBJ databases">
        <title>Draft genome sequence of Novosphingobium subterraneum DSM 12447.</title>
        <authorList>
            <person name="Gan H.M."/>
            <person name="Gan H.Y."/>
            <person name="Savka M.A."/>
        </authorList>
    </citation>
    <scope>NUCLEOTIDE SEQUENCE [LARGE SCALE GENOMIC DNA]</scope>
    <source>
        <strain evidence="5 6">DSM 12447</strain>
    </source>
</reference>
<evidence type="ECO:0000256" key="3">
    <source>
        <dbReference type="ARBA" id="ARBA00022691"/>
    </source>
</evidence>
<evidence type="ECO:0000259" key="4">
    <source>
        <dbReference type="Pfam" id="PF08242"/>
    </source>
</evidence>
<dbReference type="STRING" id="48936.NJ75_01129"/>
<dbReference type="Proteomes" id="UP000031338">
    <property type="component" value="Unassembled WGS sequence"/>
</dbReference>
<keyword evidence="6" id="KW-1185">Reference proteome</keyword>
<organism evidence="5 6">
    <name type="scientific">Novosphingobium subterraneum</name>
    <dbReference type="NCBI Taxonomy" id="48936"/>
    <lineage>
        <taxon>Bacteria</taxon>
        <taxon>Pseudomonadati</taxon>
        <taxon>Pseudomonadota</taxon>
        <taxon>Alphaproteobacteria</taxon>
        <taxon>Sphingomonadales</taxon>
        <taxon>Sphingomonadaceae</taxon>
        <taxon>Novosphingobium</taxon>
    </lineage>
</organism>
<sequence length="248" mass="27702">MASGSTLISSLRTGLLAVPQVRSTIDRIRDLADPDRRAIARMKRTHSSAILQPWPTTCEDRYPEIFTALDAHLWTLANPRILSFGCSDGSEVRSLRRWFPNARIVGLDPNPAMIRTARAHLALHPDPDISYIEAADVGVLEGQTFDAILAMAVFRHGALESQAPQSCSAWLPFSRFAQTVAALDRHLAPGGWLTIWNAHFRFSDTPVAARYHARSLRFTRADPMTLLYGPDDARMDGSYSDAMFQKRR</sequence>
<evidence type="ECO:0000313" key="6">
    <source>
        <dbReference type="Proteomes" id="UP000031338"/>
    </source>
</evidence>
<dbReference type="GO" id="GO:0032259">
    <property type="term" value="P:methylation"/>
    <property type="evidence" value="ECO:0007669"/>
    <property type="project" value="UniProtKB-KW"/>
</dbReference>
<dbReference type="EMBL" id="JRVC01000004">
    <property type="protein sequence ID" value="KHS48458.1"/>
    <property type="molecule type" value="Genomic_DNA"/>
</dbReference>
<name>A0A0B9AGL3_9SPHN</name>
<dbReference type="Pfam" id="PF08242">
    <property type="entry name" value="Methyltransf_12"/>
    <property type="match status" value="1"/>
</dbReference>
<feature type="domain" description="Methyltransferase type 12" evidence="4">
    <location>
        <begin position="82"/>
        <end position="193"/>
    </location>
</feature>
<dbReference type="GO" id="GO:0008168">
    <property type="term" value="F:methyltransferase activity"/>
    <property type="evidence" value="ECO:0007669"/>
    <property type="project" value="UniProtKB-KW"/>
</dbReference>
<dbReference type="RefSeq" id="WP_062780395.1">
    <property type="nucleotide sequence ID" value="NZ_JRVC01000004.1"/>
</dbReference>
<evidence type="ECO:0000256" key="1">
    <source>
        <dbReference type="ARBA" id="ARBA00022603"/>
    </source>
</evidence>
<dbReference type="PATRIC" id="fig|48936.3.peg.1137"/>
<keyword evidence="2 5" id="KW-0808">Transferase</keyword>
<evidence type="ECO:0000313" key="5">
    <source>
        <dbReference type="EMBL" id="KHS48458.1"/>
    </source>
</evidence>
<dbReference type="SUPFAM" id="SSF53335">
    <property type="entry name" value="S-adenosyl-L-methionine-dependent methyltransferases"/>
    <property type="match status" value="1"/>
</dbReference>
<keyword evidence="3" id="KW-0949">S-adenosyl-L-methionine</keyword>
<dbReference type="InterPro" id="IPR029063">
    <property type="entry name" value="SAM-dependent_MTases_sf"/>
</dbReference>
<accession>A0A0B9AGL3</accession>
<dbReference type="PANTHER" id="PTHR43464">
    <property type="entry name" value="METHYLTRANSFERASE"/>
    <property type="match status" value="1"/>
</dbReference>